<dbReference type="Pfam" id="PF01082">
    <property type="entry name" value="Cu2_monooxygen"/>
    <property type="match status" value="1"/>
</dbReference>
<dbReference type="SUPFAM" id="SSF49742">
    <property type="entry name" value="PHM/PNGase F"/>
    <property type="match status" value="2"/>
</dbReference>
<feature type="region of interest" description="Disordered" evidence="3">
    <location>
        <begin position="86"/>
        <end position="122"/>
    </location>
</feature>
<name>V3ZL42_LOTGI</name>
<accession>V3ZL42</accession>
<sequence length="724" mass="79864">MMVELLISRHRHVFLLLFIVCSVITTVYGYGAYRDQIPNGNNVPHPCKPNYKWNGVGHKNVDGGGNRNPFGVDFAAANKEWTTDFCQKDSDGDGKSNGEELGDPKCEWTAGGVPSSTENLSHPGVCEPVDDVKCKEQSDWVNEACEYDTFDCTGIKEQGVKQMSFRFPPTPVPAKETTYMCMEFELDVSDDFHLIATEPIINNTNVMHHAVVFGCKDGIRDYLYNFTHECGMVASRKCSQILSIWTLGSSGECFHDQVGFRLGSNGYKRVALQFHWNNPGLVDNYIDESGMILYYTANKRENDAGILTIGADYLNIPPLTASTEQTSVCPGSCSKNFMIGTIYVVSAFNHMHYLGKSQKIELFRNGVKIQDITNDPVYNYDSPIIHELSPIIEVRPGDTLSTTCTFDSRSRNTTTYFGDATSAEMCYGFITYYPKENVDKEFCTAWETLPNCFLEGDLDEDTKFFYKGCNAYTFRRLGNVDGFNFTILSSTCIGGCPTECKAYLDTMFEHPCMIEEQLRSYLLQFWQMYKYNIITDLFKVCYPDGLPPLPTTITQSTTVASTKSVPTDPNESSSGDPSKVDLTDPTKSVPTDPTESSSGDPSKFDQTDPTKSVPTDPNESSSGDPSKVDQTDPTKSVPTDPTESSSGDPSKNDHTDPTKSASGDSVDVTDSTVAGNNASTISSVNDTKSTPESNTDGKNKTCVNRPTSITALIIIIGISLVFKL</sequence>
<dbReference type="PANTHER" id="PTHR10157">
    <property type="entry name" value="DOPAMINE BETA HYDROXYLASE RELATED"/>
    <property type="match status" value="1"/>
</dbReference>
<dbReference type="Pfam" id="PF24784">
    <property type="entry name" value="Temptin_C"/>
    <property type="match status" value="1"/>
</dbReference>
<feature type="signal peptide" evidence="4">
    <location>
        <begin position="1"/>
        <end position="29"/>
    </location>
</feature>
<evidence type="ECO:0000256" key="2">
    <source>
        <dbReference type="ARBA" id="ARBA00023180"/>
    </source>
</evidence>
<dbReference type="Proteomes" id="UP000030746">
    <property type="component" value="Unassembled WGS sequence"/>
</dbReference>
<keyword evidence="4" id="KW-0732">Signal</keyword>
<dbReference type="Gene3D" id="2.60.120.230">
    <property type="match status" value="1"/>
</dbReference>
<dbReference type="KEGG" id="lgi:LOTGIDRAFT_233329"/>
<feature type="compositionally biased region" description="Polar residues" evidence="3">
    <location>
        <begin position="585"/>
        <end position="600"/>
    </location>
</feature>
<evidence type="ECO:0000259" key="5">
    <source>
        <dbReference type="Pfam" id="PF01082"/>
    </source>
</evidence>
<evidence type="ECO:0000259" key="7">
    <source>
        <dbReference type="Pfam" id="PF24784"/>
    </source>
</evidence>
<dbReference type="GO" id="GO:0005507">
    <property type="term" value="F:copper ion binding"/>
    <property type="evidence" value="ECO:0007669"/>
    <property type="project" value="InterPro"/>
</dbReference>
<organism evidence="8 9">
    <name type="scientific">Lottia gigantea</name>
    <name type="common">Giant owl limpet</name>
    <dbReference type="NCBI Taxonomy" id="225164"/>
    <lineage>
        <taxon>Eukaryota</taxon>
        <taxon>Metazoa</taxon>
        <taxon>Spiralia</taxon>
        <taxon>Lophotrochozoa</taxon>
        <taxon>Mollusca</taxon>
        <taxon>Gastropoda</taxon>
        <taxon>Patellogastropoda</taxon>
        <taxon>Lottioidea</taxon>
        <taxon>Lottiidae</taxon>
        <taxon>Lottia</taxon>
    </lineage>
</organism>
<feature type="compositionally biased region" description="Polar residues" evidence="3">
    <location>
        <begin position="609"/>
        <end position="624"/>
    </location>
</feature>
<dbReference type="InterPro" id="IPR000323">
    <property type="entry name" value="Cu2_ascorb_mOase_N"/>
</dbReference>
<feature type="domain" description="Temptin Cys/Cys disulfide" evidence="7">
    <location>
        <begin position="28"/>
        <end position="125"/>
    </location>
</feature>
<evidence type="ECO:0000313" key="8">
    <source>
        <dbReference type="EMBL" id="ESO92083.1"/>
    </source>
</evidence>
<keyword evidence="9" id="KW-1185">Reference proteome</keyword>
<gene>
    <name evidence="8" type="ORF">LOTGIDRAFT_233329</name>
</gene>
<evidence type="ECO:0000256" key="1">
    <source>
        <dbReference type="ARBA" id="ARBA00023157"/>
    </source>
</evidence>
<reference evidence="8 9" key="1">
    <citation type="journal article" date="2013" name="Nature">
        <title>Insights into bilaterian evolution from three spiralian genomes.</title>
        <authorList>
            <person name="Simakov O."/>
            <person name="Marletaz F."/>
            <person name="Cho S.J."/>
            <person name="Edsinger-Gonzales E."/>
            <person name="Havlak P."/>
            <person name="Hellsten U."/>
            <person name="Kuo D.H."/>
            <person name="Larsson T."/>
            <person name="Lv J."/>
            <person name="Arendt D."/>
            <person name="Savage R."/>
            <person name="Osoegawa K."/>
            <person name="de Jong P."/>
            <person name="Grimwood J."/>
            <person name="Chapman J.A."/>
            <person name="Shapiro H."/>
            <person name="Aerts A."/>
            <person name="Otillar R.P."/>
            <person name="Terry A.Y."/>
            <person name="Boore J.L."/>
            <person name="Grigoriev I.V."/>
            <person name="Lindberg D.R."/>
            <person name="Seaver E.C."/>
            <person name="Weisblat D.A."/>
            <person name="Putnam N.H."/>
            <person name="Rokhsar D.S."/>
        </authorList>
    </citation>
    <scope>NUCLEOTIDE SEQUENCE [LARGE SCALE GENOMIC DNA]</scope>
</reference>
<feature type="domain" description="Copper type II ascorbate-dependent monooxygenase C-terminal" evidence="6">
    <location>
        <begin position="303"/>
        <end position="444"/>
    </location>
</feature>
<dbReference type="InterPro" id="IPR036939">
    <property type="entry name" value="Cu2_ascorb_mOase_N_sf"/>
</dbReference>
<feature type="region of interest" description="Disordered" evidence="3">
    <location>
        <begin position="557"/>
        <end position="703"/>
    </location>
</feature>
<dbReference type="Gene3D" id="2.60.120.310">
    <property type="entry name" value="Copper type II, ascorbate-dependent monooxygenase, N-terminal domain"/>
    <property type="match status" value="1"/>
</dbReference>
<keyword evidence="1" id="KW-1015">Disulfide bond</keyword>
<dbReference type="CTD" id="20249227"/>
<evidence type="ECO:0000256" key="4">
    <source>
        <dbReference type="SAM" id="SignalP"/>
    </source>
</evidence>
<protein>
    <recommendedName>
        <fullName evidence="10">DOMON domain-containing protein</fullName>
    </recommendedName>
</protein>
<dbReference type="OrthoDB" id="129121at2759"/>
<feature type="chain" id="PRO_5004716125" description="DOMON domain-containing protein" evidence="4">
    <location>
        <begin position="30"/>
        <end position="724"/>
    </location>
</feature>
<dbReference type="HOGENOM" id="CLU_021997_0_0_1"/>
<dbReference type="OMA" id="CNCELRI"/>
<dbReference type="RefSeq" id="XP_009057383.1">
    <property type="nucleotide sequence ID" value="XM_009059135.1"/>
</dbReference>
<dbReference type="InterPro" id="IPR000945">
    <property type="entry name" value="DBH-like"/>
</dbReference>
<dbReference type="AlphaFoldDB" id="V3ZL42"/>
<dbReference type="InterPro" id="IPR008977">
    <property type="entry name" value="PHM/PNGase_F_dom_sf"/>
</dbReference>
<dbReference type="Pfam" id="PF03712">
    <property type="entry name" value="Cu2_monoox_C"/>
    <property type="match status" value="1"/>
</dbReference>
<evidence type="ECO:0000256" key="3">
    <source>
        <dbReference type="SAM" id="MobiDB-lite"/>
    </source>
</evidence>
<dbReference type="InterPro" id="IPR014784">
    <property type="entry name" value="Cu2_ascorb_mOase-like_C"/>
</dbReference>
<feature type="compositionally biased region" description="Basic and acidic residues" evidence="3">
    <location>
        <begin position="86"/>
        <end position="106"/>
    </location>
</feature>
<feature type="compositionally biased region" description="Polar residues" evidence="3">
    <location>
        <begin position="633"/>
        <end position="649"/>
    </location>
</feature>
<dbReference type="GO" id="GO:0004500">
    <property type="term" value="F:dopamine beta-monooxygenase activity"/>
    <property type="evidence" value="ECO:0007669"/>
    <property type="project" value="InterPro"/>
</dbReference>
<feature type="compositionally biased region" description="Polar residues" evidence="3">
    <location>
        <begin position="658"/>
        <end position="703"/>
    </location>
</feature>
<proteinExistence type="predicted"/>
<dbReference type="InterPro" id="IPR057626">
    <property type="entry name" value="S-S_Temptin"/>
</dbReference>
<feature type="domain" description="Copper type II ascorbate-dependent monooxygenase N-terminal" evidence="5">
    <location>
        <begin position="165"/>
        <end position="280"/>
    </location>
</feature>
<keyword evidence="2" id="KW-0325">Glycoprotein</keyword>
<evidence type="ECO:0008006" key="10">
    <source>
        <dbReference type="Google" id="ProtNLM"/>
    </source>
</evidence>
<dbReference type="EMBL" id="KB202163">
    <property type="protein sequence ID" value="ESO92083.1"/>
    <property type="molecule type" value="Genomic_DNA"/>
</dbReference>
<feature type="compositionally biased region" description="Polar residues" evidence="3">
    <location>
        <begin position="563"/>
        <end position="576"/>
    </location>
</feature>
<dbReference type="PANTHER" id="PTHR10157:SF23">
    <property type="entry name" value="MOXD1 HOMOLOG 1"/>
    <property type="match status" value="1"/>
</dbReference>
<dbReference type="InterPro" id="IPR024548">
    <property type="entry name" value="Cu2_monoox_C"/>
</dbReference>
<dbReference type="GeneID" id="20249227"/>
<evidence type="ECO:0000259" key="6">
    <source>
        <dbReference type="Pfam" id="PF03712"/>
    </source>
</evidence>
<evidence type="ECO:0000313" key="9">
    <source>
        <dbReference type="Proteomes" id="UP000030746"/>
    </source>
</evidence>